<accession>A0A915KB33</accession>
<feature type="region of interest" description="Disordered" evidence="1">
    <location>
        <begin position="40"/>
        <end position="74"/>
    </location>
</feature>
<name>A0A915KB33_ROMCU</name>
<organism evidence="2 3">
    <name type="scientific">Romanomermis culicivorax</name>
    <name type="common">Nematode worm</name>
    <dbReference type="NCBI Taxonomy" id="13658"/>
    <lineage>
        <taxon>Eukaryota</taxon>
        <taxon>Metazoa</taxon>
        <taxon>Ecdysozoa</taxon>
        <taxon>Nematoda</taxon>
        <taxon>Enoplea</taxon>
        <taxon>Dorylaimia</taxon>
        <taxon>Mermithida</taxon>
        <taxon>Mermithoidea</taxon>
        <taxon>Mermithidae</taxon>
        <taxon>Romanomermis</taxon>
    </lineage>
</organism>
<dbReference type="WBParaSite" id="nRc.2.0.1.t35983-RA">
    <property type="protein sequence ID" value="nRc.2.0.1.t35983-RA"/>
    <property type="gene ID" value="nRc.2.0.1.g35983"/>
</dbReference>
<evidence type="ECO:0000313" key="2">
    <source>
        <dbReference type="Proteomes" id="UP000887565"/>
    </source>
</evidence>
<feature type="compositionally biased region" description="Polar residues" evidence="1">
    <location>
        <begin position="57"/>
        <end position="68"/>
    </location>
</feature>
<dbReference type="Proteomes" id="UP000887565">
    <property type="component" value="Unplaced"/>
</dbReference>
<protein>
    <submittedName>
        <fullName evidence="3">Uncharacterized protein</fullName>
    </submittedName>
</protein>
<evidence type="ECO:0000313" key="3">
    <source>
        <dbReference type="WBParaSite" id="nRc.2.0.1.t35983-RA"/>
    </source>
</evidence>
<sequence>MHARTIELSYDTFEPIFEEKYAAEHGRAFIFGTTRAAVGHGNASQKPDTFDLDHQRPSTVTLKPNSCGSKKMYTTHDTPLRVSKRRSTTNCVDRRNGPPSERRCRLLGRPNNLSYFRRFSSVRGQTSIADDGNASCAIEN</sequence>
<evidence type="ECO:0000256" key="1">
    <source>
        <dbReference type="SAM" id="MobiDB-lite"/>
    </source>
</evidence>
<keyword evidence="2" id="KW-1185">Reference proteome</keyword>
<dbReference type="AlphaFoldDB" id="A0A915KB33"/>
<reference evidence="3" key="1">
    <citation type="submission" date="2022-11" db="UniProtKB">
        <authorList>
            <consortium name="WormBaseParasite"/>
        </authorList>
    </citation>
    <scope>IDENTIFICATION</scope>
</reference>
<proteinExistence type="predicted"/>